<feature type="transmembrane region" description="Helical" evidence="1">
    <location>
        <begin position="51"/>
        <end position="70"/>
    </location>
</feature>
<comment type="caution">
    <text evidence="2">The sequence shown here is derived from an EMBL/GenBank/DDBJ whole genome shotgun (WGS) entry which is preliminary data.</text>
</comment>
<evidence type="ECO:0000256" key="1">
    <source>
        <dbReference type="SAM" id="Phobius"/>
    </source>
</evidence>
<sequence length="72" mass="7609">MRPIKDQSGPLAMVGEEMETTMNDAQIGLSVATPIIIIFALVLYRMGVLQRTGAIAAVLASVACAAVLFIDM</sequence>
<dbReference type="Proteomes" id="UP000094342">
    <property type="component" value="Unassembled WGS sequence"/>
</dbReference>
<dbReference type="STRING" id="1752398.A8M32_02855"/>
<evidence type="ECO:0000313" key="3">
    <source>
        <dbReference type="Proteomes" id="UP000094342"/>
    </source>
</evidence>
<gene>
    <name evidence="2" type="ORF">A8M32_02855</name>
</gene>
<evidence type="ECO:0000313" key="2">
    <source>
        <dbReference type="EMBL" id="ODR92861.1"/>
    </source>
</evidence>
<dbReference type="AlphaFoldDB" id="A0A1E3VIB9"/>
<dbReference type="EMBL" id="LYBW01000038">
    <property type="protein sequence ID" value="ODR92861.1"/>
    <property type="molecule type" value="Genomic_DNA"/>
</dbReference>
<keyword evidence="1" id="KW-1133">Transmembrane helix</keyword>
<proteinExistence type="predicted"/>
<protein>
    <submittedName>
        <fullName evidence="2">Uncharacterized protein</fullName>
    </submittedName>
</protein>
<organism evidence="2 3">
    <name type="scientific">Sinorhizobium alkalisoli</name>
    <dbReference type="NCBI Taxonomy" id="1752398"/>
    <lineage>
        <taxon>Bacteria</taxon>
        <taxon>Pseudomonadati</taxon>
        <taxon>Pseudomonadota</taxon>
        <taxon>Alphaproteobacteria</taxon>
        <taxon>Hyphomicrobiales</taxon>
        <taxon>Rhizobiaceae</taxon>
        <taxon>Sinorhizobium/Ensifer group</taxon>
        <taxon>Sinorhizobium</taxon>
    </lineage>
</organism>
<keyword evidence="1" id="KW-0812">Transmembrane</keyword>
<keyword evidence="1" id="KW-0472">Membrane</keyword>
<reference evidence="3" key="1">
    <citation type="submission" date="2016-05" db="EMBL/GenBank/DDBJ databases">
        <authorList>
            <person name="Li Y."/>
        </authorList>
    </citation>
    <scope>NUCLEOTIDE SEQUENCE [LARGE SCALE GENOMIC DNA]</scope>
    <source>
        <strain evidence="3">YIC4027</strain>
    </source>
</reference>
<feature type="transmembrane region" description="Helical" evidence="1">
    <location>
        <begin position="25"/>
        <end position="44"/>
    </location>
</feature>
<keyword evidence="3" id="KW-1185">Reference proteome</keyword>
<name>A0A1E3VIB9_9HYPH</name>
<accession>A0A1E3VIB9</accession>